<reference evidence="2 3" key="1">
    <citation type="submission" date="2018-03" db="EMBL/GenBank/DDBJ databases">
        <title>Genomic Encyclopedia of Archaeal and Bacterial Type Strains, Phase II (KMG-II): from individual species to whole genera.</title>
        <authorList>
            <person name="Goeker M."/>
        </authorList>
    </citation>
    <scope>NUCLEOTIDE SEQUENCE [LARGE SCALE GENOMIC DNA]</scope>
    <source>
        <strain evidence="2 3">DSM 21548</strain>
    </source>
</reference>
<evidence type="ECO:0000256" key="1">
    <source>
        <dbReference type="SAM" id="MobiDB-lite"/>
    </source>
</evidence>
<accession>A0A2P8GVG5</accession>
<name>A0A2P8GVG5_9MICO</name>
<feature type="region of interest" description="Disordered" evidence="1">
    <location>
        <begin position="1"/>
        <end position="31"/>
    </location>
</feature>
<dbReference type="AlphaFoldDB" id="A0A2P8GVG5"/>
<sequence>MRGHECGEHTTSGHTSAAPDTTRPVYASPDSRDVDIHDLIGRLGVRVEYRADLPPGRLGAYLDDERRILIRSGLTGPLERETLHHEYVHAKYRDRGSDPSAERRAERECASMLIDEREYAAAERSGLSPLGIAHQLDVPLAVVRVYQREILAGRLPDPRLRPRGEGEVADRPA</sequence>
<gene>
    <name evidence="2" type="ORF">CLV49_1541</name>
</gene>
<proteinExistence type="predicted"/>
<dbReference type="Proteomes" id="UP000241203">
    <property type="component" value="Unassembled WGS sequence"/>
</dbReference>
<dbReference type="EMBL" id="PYAU01000001">
    <property type="protein sequence ID" value="PSL37933.1"/>
    <property type="molecule type" value="Genomic_DNA"/>
</dbReference>
<feature type="compositionally biased region" description="Polar residues" evidence="1">
    <location>
        <begin position="9"/>
        <end position="19"/>
    </location>
</feature>
<organism evidence="2 3">
    <name type="scientific">Labedella gwakjiensis</name>
    <dbReference type="NCBI Taxonomy" id="390269"/>
    <lineage>
        <taxon>Bacteria</taxon>
        <taxon>Bacillati</taxon>
        <taxon>Actinomycetota</taxon>
        <taxon>Actinomycetes</taxon>
        <taxon>Micrococcales</taxon>
        <taxon>Microbacteriaceae</taxon>
        <taxon>Labedella</taxon>
    </lineage>
</organism>
<comment type="caution">
    <text evidence="2">The sequence shown here is derived from an EMBL/GenBank/DDBJ whole genome shotgun (WGS) entry which is preliminary data.</text>
</comment>
<evidence type="ECO:0008006" key="4">
    <source>
        <dbReference type="Google" id="ProtNLM"/>
    </source>
</evidence>
<evidence type="ECO:0000313" key="3">
    <source>
        <dbReference type="Proteomes" id="UP000241203"/>
    </source>
</evidence>
<protein>
    <recommendedName>
        <fullName evidence="4">IrrE N-terminal-like domain-containing protein</fullName>
    </recommendedName>
</protein>
<evidence type="ECO:0000313" key="2">
    <source>
        <dbReference type="EMBL" id="PSL37933.1"/>
    </source>
</evidence>